<dbReference type="Proteomes" id="UP000887159">
    <property type="component" value="Unassembled WGS sequence"/>
</dbReference>
<proteinExistence type="predicted"/>
<keyword evidence="3" id="KW-1185">Reference proteome</keyword>
<organism evidence="2 3">
    <name type="scientific">Trichonephila clavipes</name>
    <name type="common">Golden silk orbweaver</name>
    <name type="synonym">Nephila clavipes</name>
    <dbReference type="NCBI Taxonomy" id="2585209"/>
    <lineage>
        <taxon>Eukaryota</taxon>
        <taxon>Metazoa</taxon>
        <taxon>Ecdysozoa</taxon>
        <taxon>Arthropoda</taxon>
        <taxon>Chelicerata</taxon>
        <taxon>Arachnida</taxon>
        <taxon>Araneae</taxon>
        <taxon>Araneomorphae</taxon>
        <taxon>Entelegynae</taxon>
        <taxon>Araneoidea</taxon>
        <taxon>Nephilidae</taxon>
        <taxon>Trichonephila</taxon>
    </lineage>
</organism>
<dbReference type="EMBL" id="BMAU01021219">
    <property type="protein sequence ID" value="GFY00272.1"/>
    <property type="molecule type" value="Genomic_DNA"/>
</dbReference>
<accession>A0A8X6RR77</accession>
<name>A0A8X6RR77_TRICX</name>
<feature type="coiled-coil region" evidence="1">
    <location>
        <begin position="44"/>
        <end position="71"/>
    </location>
</feature>
<gene>
    <name evidence="2" type="ORF">TNCV_4710741</name>
</gene>
<evidence type="ECO:0000313" key="3">
    <source>
        <dbReference type="Proteomes" id="UP000887159"/>
    </source>
</evidence>
<evidence type="ECO:0000256" key="1">
    <source>
        <dbReference type="SAM" id="Coils"/>
    </source>
</evidence>
<reference evidence="2" key="1">
    <citation type="submission" date="2020-08" db="EMBL/GenBank/DDBJ databases">
        <title>Multicomponent nature underlies the extraordinary mechanical properties of spider dragline silk.</title>
        <authorList>
            <person name="Kono N."/>
            <person name="Nakamura H."/>
            <person name="Mori M."/>
            <person name="Yoshida Y."/>
            <person name="Ohtoshi R."/>
            <person name="Malay A.D."/>
            <person name="Moran D.A.P."/>
            <person name="Tomita M."/>
            <person name="Numata K."/>
            <person name="Arakawa K."/>
        </authorList>
    </citation>
    <scope>NUCLEOTIDE SEQUENCE</scope>
</reference>
<dbReference type="AlphaFoldDB" id="A0A8X6RR77"/>
<keyword evidence="1" id="KW-0175">Coiled coil</keyword>
<protein>
    <submittedName>
        <fullName evidence="2">Uncharacterized protein</fullName>
    </submittedName>
</protein>
<evidence type="ECO:0000313" key="2">
    <source>
        <dbReference type="EMBL" id="GFY00272.1"/>
    </source>
</evidence>
<comment type="caution">
    <text evidence="2">The sequence shown here is derived from an EMBL/GenBank/DDBJ whole genome shotgun (WGS) entry which is preliminary data.</text>
</comment>
<sequence>MMPKLQVVGCYSIGTIKKELKQEKKSLDNKVFFSEELTIKGQKIVQLKVDVKKLEQKLQTMEKTHSSLKILEMSKKPNVNEVSIAHLDPNEPEVELRAVKNYFEEPQDFSIELK</sequence>